<accession>A0ABT0GYF3</accession>
<evidence type="ECO:0000313" key="1">
    <source>
        <dbReference type="EMBL" id="MCK7614467.1"/>
    </source>
</evidence>
<proteinExistence type="predicted"/>
<name>A0ABT0GYF3_9HYPH</name>
<dbReference type="EMBL" id="JALNMJ010000015">
    <property type="protein sequence ID" value="MCK7614467.1"/>
    <property type="molecule type" value="Genomic_DNA"/>
</dbReference>
<evidence type="ECO:0008006" key="3">
    <source>
        <dbReference type="Google" id="ProtNLM"/>
    </source>
</evidence>
<comment type="caution">
    <text evidence="1">The sequence shown here is derived from an EMBL/GenBank/DDBJ whole genome shotgun (WGS) entry which is preliminary data.</text>
</comment>
<sequence length="234" mass="25993">MIAGKQDACAHNNALWCDAVLKAAGAKTEFLNGHWIAREKSLPLYPNIVTLTANPGAEFFGHLDALPKGSAVKDSFDSLDLAQKGFQKLFSGTWLFRPARADKRPPIQSDWHKITHPEALKKWLAAWNSNDQLHSVFSSRLLEKRAIDFAATSKDGELKAGAVFNAGPQLDGKEVVGLSNLFCRKSWRYSALHDLLEPYAHKPVCTYETDDALLPVYRQLGFEACGRLAVWLKS</sequence>
<dbReference type="RefSeq" id="WP_248157049.1">
    <property type="nucleotide sequence ID" value="NZ_JALNMJ010000015.1"/>
</dbReference>
<gene>
    <name evidence="1" type="ORF">M0H32_20030</name>
</gene>
<evidence type="ECO:0000313" key="2">
    <source>
        <dbReference type="Proteomes" id="UP001431221"/>
    </source>
</evidence>
<protein>
    <recommendedName>
        <fullName evidence="3">N-acetyltransferase domain-containing protein</fullName>
    </recommendedName>
</protein>
<organism evidence="1 2">
    <name type="scientific">Roseibium sediminicola</name>
    <dbReference type="NCBI Taxonomy" id="2933272"/>
    <lineage>
        <taxon>Bacteria</taxon>
        <taxon>Pseudomonadati</taxon>
        <taxon>Pseudomonadota</taxon>
        <taxon>Alphaproteobacteria</taxon>
        <taxon>Hyphomicrobiales</taxon>
        <taxon>Stappiaceae</taxon>
        <taxon>Roseibium</taxon>
    </lineage>
</organism>
<reference evidence="1" key="1">
    <citation type="submission" date="2022-04" db="EMBL/GenBank/DDBJ databases">
        <title>Roseibium sp. CAU 1639 isolated from mud.</title>
        <authorList>
            <person name="Kim W."/>
        </authorList>
    </citation>
    <scope>NUCLEOTIDE SEQUENCE</scope>
    <source>
        <strain evidence="1">CAU 1639</strain>
    </source>
</reference>
<keyword evidence="2" id="KW-1185">Reference proteome</keyword>
<dbReference type="Proteomes" id="UP001431221">
    <property type="component" value="Unassembled WGS sequence"/>
</dbReference>